<keyword evidence="2" id="KW-1185">Reference proteome</keyword>
<protein>
    <submittedName>
        <fullName evidence="1">Uncharacterized protein</fullName>
    </submittedName>
</protein>
<proteinExistence type="predicted"/>
<dbReference type="EMBL" id="CM042009">
    <property type="protein sequence ID" value="KAI3791323.1"/>
    <property type="molecule type" value="Genomic_DNA"/>
</dbReference>
<gene>
    <name evidence="1" type="ORF">L2E82_05074</name>
</gene>
<sequence>MSGRDFRFTHFTYFPTTYTLKITPPWFTNSYIIIFSVSQTAPPHRFSPPQSAPPRQASKFGCVAARLHPRTNGVIDEFRSVIVKNRADMEKSKKKKEEFEIRMNDLEA</sequence>
<evidence type="ECO:0000313" key="2">
    <source>
        <dbReference type="Proteomes" id="UP001055811"/>
    </source>
</evidence>
<name>A0ACB9H7B2_CICIN</name>
<reference evidence="1 2" key="2">
    <citation type="journal article" date="2022" name="Mol. Ecol. Resour.">
        <title>The genomes of chicory, endive, great burdock and yacon provide insights into Asteraceae paleo-polyploidization history and plant inulin production.</title>
        <authorList>
            <person name="Fan W."/>
            <person name="Wang S."/>
            <person name="Wang H."/>
            <person name="Wang A."/>
            <person name="Jiang F."/>
            <person name="Liu H."/>
            <person name="Zhao H."/>
            <person name="Xu D."/>
            <person name="Zhang Y."/>
        </authorList>
    </citation>
    <scope>NUCLEOTIDE SEQUENCE [LARGE SCALE GENOMIC DNA]</scope>
    <source>
        <strain evidence="2">cv. Punajuju</strain>
        <tissue evidence="1">Leaves</tissue>
    </source>
</reference>
<reference evidence="2" key="1">
    <citation type="journal article" date="2022" name="Mol. Ecol. Resour.">
        <title>The genomes of chicory, endive, great burdock and yacon provide insights into Asteraceae palaeo-polyploidization history and plant inulin production.</title>
        <authorList>
            <person name="Fan W."/>
            <person name="Wang S."/>
            <person name="Wang H."/>
            <person name="Wang A."/>
            <person name="Jiang F."/>
            <person name="Liu H."/>
            <person name="Zhao H."/>
            <person name="Xu D."/>
            <person name="Zhang Y."/>
        </authorList>
    </citation>
    <scope>NUCLEOTIDE SEQUENCE [LARGE SCALE GENOMIC DNA]</scope>
    <source>
        <strain evidence="2">cv. Punajuju</strain>
    </source>
</reference>
<evidence type="ECO:0000313" key="1">
    <source>
        <dbReference type="EMBL" id="KAI3791323.1"/>
    </source>
</evidence>
<comment type="caution">
    <text evidence="1">The sequence shown here is derived from an EMBL/GenBank/DDBJ whole genome shotgun (WGS) entry which is preliminary data.</text>
</comment>
<organism evidence="1 2">
    <name type="scientific">Cichorium intybus</name>
    <name type="common">Chicory</name>
    <dbReference type="NCBI Taxonomy" id="13427"/>
    <lineage>
        <taxon>Eukaryota</taxon>
        <taxon>Viridiplantae</taxon>
        <taxon>Streptophyta</taxon>
        <taxon>Embryophyta</taxon>
        <taxon>Tracheophyta</taxon>
        <taxon>Spermatophyta</taxon>
        <taxon>Magnoliopsida</taxon>
        <taxon>eudicotyledons</taxon>
        <taxon>Gunneridae</taxon>
        <taxon>Pentapetalae</taxon>
        <taxon>asterids</taxon>
        <taxon>campanulids</taxon>
        <taxon>Asterales</taxon>
        <taxon>Asteraceae</taxon>
        <taxon>Cichorioideae</taxon>
        <taxon>Cichorieae</taxon>
        <taxon>Cichoriinae</taxon>
        <taxon>Cichorium</taxon>
    </lineage>
</organism>
<accession>A0ACB9H7B2</accession>
<dbReference type="Proteomes" id="UP001055811">
    <property type="component" value="Linkage Group LG01"/>
</dbReference>